<dbReference type="PANTHER" id="PTHR43418:SF4">
    <property type="entry name" value="MULTIFUNCTIONAL TRYPTOPHAN BIOSYNTHESIS PROTEIN"/>
    <property type="match status" value="1"/>
</dbReference>
<dbReference type="InterPro" id="IPR017926">
    <property type="entry name" value="GATASE"/>
</dbReference>
<dbReference type="PRINTS" id="PR00097">
    <property type="entry name" value="ANTSNTHASEII"/>
</dbReference>
<evidence type="ECO:0000313" key="3">
    <source>
        <dbReference type="EMBL" id="RIV25495.1"/>
    </source>
</evidence>
<keyword evidence="4" id="KW-1185">Reference proteome</keyword>
<evidence type="ECO:0000256" key="1">
    <source>
        <dbReference type="ARBA" id="ARBA00022962"/>
    </source>
</evidence>
<evidence type="ECO:0000313" key="4">
    <source>
        <dbReference type="Proteomes" id="UP000283523"/>
    </source>
</evidence>
<dbReference type="PRINTS" id="PR00096">
    <property type="entry name" value="GATASE"/>
</dbReference>
<keyword evidence="1" id="KW-0315">Glutamine amidotransferase</keyword>
<feature type="domain" description="Glutamine amidotransferase" evidence="2">
    <location>
        <begin position="4"/>
        <end position="183"/>
    </location>
</feature>
<dbReference type="GO" id="GO:0005829">
    <property type="term" value="C:cytosol"/>
    <property type="evidence" value="ECO:0007669"/>
    <property type="project" value="TreeGrafter"/>
</dbReference>
<dbReference type="CDD" id="cd01743">
    <property type="entry name" value="GATase1_Anthranilate_Synthase"/>
    <property type="match status" value="1"/>
</dbReference>
<dbReference type="Pfam" id="PF00117">
    <property type="entry name" value="GATase"/>
    <property type="match status" value="1"/>
</dbReference>
<name>A0A418MFF3_9BACT</name>
<dbReference type="SUPFAM" id="SSF52317">
    <property type="entry name" value="Class I glutamine amidotransferase-like"/>
    <property type="match status" value="1"/>
</dbReference>
<organism evidence="3 4">
    <name type="scientific">Fibrisoma montanum</name>
    <dbReference type="NCBI Taxonomy" id="2305895"/>
    <lineage>
        <taxon>Bacteria</taxon>
        <taxon>Pseudomonadati</taxon>
        <taxon>Bacteroidota</taxon>
        <taxon>Cytophagia</taxon>
        <taxon>Cytophagales</taxon>
        <taxon>Spirosomataceae</taxon>
        <taxon>Fibrisoma</taxon>
    </lineage>
</organism>
<gene>
    <name evidence="3" type="ORF">DYU11_09365</name>
</gene>
<dbReference type="FunFam" id="3.40.50.880:FF:000003">
    <property type="entry name" value="Anthranilate synthase component II"/>
    <property type="match status" value="1"/>
</dbReference>
<accession>A0A418MFF3</accession>
<evidence type="ECO:0000259" key="2">
    <source>
        <dbReference type="Pfam" id="PF00117"/>
    </source>
</evidence>
<sequence>MNVLVVDNFDSFTYMLVDYLQQAGADCRIRRNNESLHHLTAEPVDGVVLSPGPGTPRRAGQLMNVIDHYHQRVPMLGVCLGHQALGDYFGARLTAALRPRHGKVDTLYVTTRDVLFDGLPDRFGVTRYHSLLLRDLPADLEATARTDSDEIMAMRHNHLPIWGVQFHPEAAQTEHGLGIVKNWINFVKNRTVSAEKMMPALSAS</sequence>
<dbReference type="Proteomes" id="UP000283523">
    <property type="component" value="Unassembled WGS sequence"/>
</dbReference>
<dbReference type="PRINTS" id="PR00099">
    <property type="entry name" value="CPSGATASE"/>
</dbReference>
<dbReference type="PROSITE" id="PS51273">
    <property type="entry name" value="GATASE_TYPE_1"/>
    <property type="match status" value="1"/>
</dbReference>
<protein>
    <submittedName>
        <fullName evidence="3">Aminodeoxychorismate/anthranilate synthase component II</fullName>
    </submittedName>
</protein>
<dbReference type="RefSeq" id="WP_119667377.1">
    <property type="nucleotide sequence ID" value="NZ_QXED01000002.1"/>
</dbReference>
<dbReference type="GO" id="GO:0000162">
    <property type="term" value="P:L-tryptophan biosynthetic process"/>
    <property type="evidence" value="ECO:0007669"/>
    <property type="project" value="TreeGrafter"/>
</dbReference>
<comment type="caution">
    <text evidence="3">The sequence shown here is derived from an EMBL/GenBank/DDBJ whole genome shotgun (WGS) entry which is preliminary data.</text>
</comment>
<dbReference type="PANTHER" id="PTHR43418">
    <property type="entry name" value="MULTIFUNCTIONAL TRYPTOPHAN BIOSYNTHESIS PROTEIN-RELATED"/>
    <property type="match status" value="1"/>
</dbReference>
<dbReference type="Gene3D" id="3.40.50.880">
    <property type="match status" value="1"/>
</dbReference>
<dbReference type="NCBIfam" id="TIGR00566">
    <property type="entry name" value="trpG_papA"/>
    <property type="match status" value="1"/>
</dbReference>
<dbReference type="OrthoDB" id="9786812at2"/>
<dbReference type="InterPro" id="IPR029062">
    <property type="entry name" value="Class_I_gatase-like"/>
</dbReference>
<dbReference type="InterPro" id="IPR006221">
    <property type="entry name" value="TrpG/PapA_dom"/>
</dbReference>
<dbReference type="InterPro" id="IPR050472">
    <property type="entry name" value="Anth_synth/Amidotransfase"/>
</dbReference>
<proteinExistence type="predicted"/>
<dbReference type="EMBL" id="QXED01000002">
    <property type="protein sequence ID" value="RIV25495.1"/>
    <property type="molecule type" value="Genomic_DNA"/>
</dbReference>
<dbReference type="GO" id="GO:0004049">
    <property type="term" value="F:anthranilate synthase activity"/>
    <property type="evidence" value="ECO:0007669"/>
    <property type="project" value="TreeGrafter"/>
</dbReference>
<reference evidence="3 4" key="1">
    <citation type="submission" date="2018-08" db="EMBL/GenBank/DDBJ databases">
        <title>Fibrisoma montanum sp. nov., isolated from Danxia mountain soil.</title>
        <authorList>
            <person name="Huang Y."/>
        </authorList>
    </citation>
    <scope>NUCLEOTIDE SEQUENCE [LARGE SCALE GENOMIC DNA]</scope>
    <source>
        <strain evidence="3 4">HYT19</strain>
    </source>
</reference>
<dbReference type="AlphaFoldDB" id="A0A418MFF3"/>